<organism evidence="16 17">
    <name type="scientific">Xiphophorus couchianus</name>
    <name type="common">Monterrey platyfish</name>
    <dbReference type="NCBI Taxonomy" id="32473"/>
    <lineage>
        <taxon>Eukaryota</taxon>
        <taxon>Metazoa</taxon>
        <taxon>Chordata</taxon>
        <taxon>Craniata</taxon>
        <taxon>Vertebrata</taxon>
        <taxon>Euteleostomi</taxon>
        <taxon>Actinopterygii</taxon>
        <taxon>Neopterygii</taxon>
        <taxon>Teleostei</taxon>
        <taxon>Neoteleostei</taxon>
        <taxon>Acanthomorphata</taxon>
        <taxon>Ovalentaria</taxon>
        <taxon>Atherinomorphae</taxon>
        <taxon>Cyprinodontiformes</taxon>
        <taxon>Poeciliidae</taxon>
        <taxon>Poeciliinae</taxon>
        <taxon>Xiphophorus</taxon>
    </lineage>
</organism>
<evidence type="ECO:0000256" key="8">
    <source>
        <dbReference type="ARBA" id="ARBA00023027"/>
    </source>
</evidence>
<dbReference type="CDD" id="cd01437">
    <property type="entry name" value="parp_like"/>
    <property type="match status" value="1"/>
</dbReference>
<comment type="subcellular location">
    <subcellularLocation>
        <location evidence="1">Nucleus</location>
    </subcellularLocation>
</comment>
<sequence length="474" mass="53661">MRRTRGSRNKSQSTVENEEVPTKTGWCLFLARKEAMWQWKGDDGQWERYPDEVGSMLDSASSSGKTSVTLTLGAGKKYEVDLKKMVQINPTTKYKRKIRSQIVKTGKYPSFYCFSESLSFYLRKYSFIAFLFLAVICYNNLKAQKFSFSNAWKTESLNEAGDVVAENGDSVQVKEEEEEEETVVRTVVMKGKAPVDFECKAKLGKVRFLCTNQMFKNVSRILLKSEECVNEDDFNSKYFKLFFAFSKKIYLENIDKKIRVYPTQSKLVMIPVIERYLQSTHAPTHSDYTMKVLDIFSVDRGGESDNFLSHLHNRTLLWHGSRLSNWVGILSKGLRVAPPEAPVTGYMFGKGIYFADMSSKSANYCFANQSHHVGLLLLSEVALGDSNELLDADYEAHKLPAGKHSTKGLGVTGPDPKNAVTLNGATVPMGPGVKTGVSNSNGYSLLYNEFIVYNPAQTRMRYLLRIQFNYSSLW</sequence>
<evidence type="ECO:0000256" key="10">
    <source>
        <dbReference type="ARBA" id="ARBA00023242"/>
    </source>
</evidence>
<keyword evidence="17" id="KW-1185">Reference proteome</keyword>
<evidence type="ECO:0000259" key="15">
    <source>
        <dbReference type="PROSITE" id="PS51059"/>
    </source>
</evidence>
<dbReference type="GeneTree" id="ENSGT00940000156058"/>
<evidence type="ECO:0000256" key="3">
    <source>
        <dbReference type="ARBA" id="ARBA00022676"/>
    </source>
</evidence>
<keyword evidence="8 13" id="KW-0520">NAD</keyword>
<evidence type="ECO:0000256" key="7">
    <source>
        <dbReference type="ARBA" id="ARBA00022765"/>
    </source>
</evidence>
<reference evidence="16" key="2">
    <citation type="submission" date="2025-09" db="UniProtKB">
        <authorList>
            <consortium name="Ensembl"/>
        </authorList>
    </citation>
    <scope>IDENTIFICATION</scope>
</reference>
<dbReference type="InterPro" id="IPR004170">
    <property type="entry name" value="WWE_dom"/>
</dbReference>
<evidence type="ECO:0000256" key="12">
    <source>
        <dbReference type="ARBA" id="ARBA00033987"/>
    </source>
</evidence>
<evidence type="ECO:0000256" key="13">
    <source>
        <dbReference type="RuleBase" id="RU362114"/>
    </source>
</evidence>
<reference evidence="16" key="1">
    <citation type="submission" date="2025-08" db="UniProtKB">
        <authorList>
            <consortium name="Ensembl"/>
        </authorList>
    </citation>
    <scope>IDENTIFICATION</scope>
</reference>
<keyword evidence="4 13" id="KW-0808">Transferase</keyword>
<dbReference type="InterPro" id="IPR050800">
    <property type="entry name" value="ARTD/PARP"/>
</dbReference>
<evidence type="ECO:0000313" key="16">
    <source>
        <dbReference type="Ensembl" id="ENSXCOP00000026021.1"/>
    </source>
</evidence>
<keyword evidence="10" id="KW-0539">Nucleus</keyword>
<feature type="domain" description="WWE" evidence="14">
    <location>
        <begin position="23"/>
        <end position="100"/>
    </location>
</feature>
<keyword evidence="6" id="KW-0227">DNA damage</keyword>
<evidence type="ECO:0000256" key="6">
    <source>
        <dbReference type="ARBA" id="ARBA00022763"/>
    </source>
</evidence>
<dbReference type="GO" id="GO:1990404">
    <property type="term" value="F:NAD+-protein mono-ADP-ribosyltransferase activity"/>
    <property type="evidence" value="ECO:0007669"/>
    <property type="project" value="TreeGrafter"/>
</dbReference>
<dbReference type="GO" id="GO:0070212">
    <property type="term" value="P:protein poly-ADP-ribosylation"/>
    <property type="evidence" value="ECO:0007669"/>
    <property type="project" value="TreeGrafter"/>
</dbReference>
<keyword evidence="3 13" id="KW-0328">Glycosyltransferase</keyword>
<keyword evidence="5" id="KW-0548">Nucleotidyltransferase</keyword>
<dbReference type="InterPro" id="IPR012317">
    <property type="entry name" value="Poly(ADP-ribose)pol_cat_dom"/>
</dbReference>
<dbReference type="PROSITE" id="PS51059">
    <property type="entry name" value="PARP_CATALYTIC"/>
    <property type="match status" value="1"/>
</dbReference>
<dbReference type="PANTHER" id="PTHR10459:SF60">
    <property type="entry name" value="POLY [ADP-RIBOSE] POLYMERASE 2"/>
    <property type="match status" value="1"/>
</dbReference>
<proteinExistence type="inferred from homology"/>
<dbReference type="PROSITE" id="PS50918">
    <property type="entry name" value="WWE"/>
    <property type="match status" value="1"/>
</dbReference>
<evidence type="ECO:0000256" key="9">
    <source>
        <dbReference type="ARBA" id="ARBA00023204"/>
    </source>
</evidence>
<keyword evidence="9" id="KW-0234">DNA repair</keyword>
<evidence type="ECO:0000313" key="17">
    <source>
        <dbReference type="Proteomes" id="UP000261380"/>
    </source>
</evidence>
<dbReference type="Gene3D" id="3.30.720.50">
    <property type="match status" value="1"/>
</dbReference>
<evidence type="ECO:0000259" key="14">
    <source>
        <dbReference type="PROSITE" id="PS50918"/>
    </source>
</evidence>
<name>A0A3B5MR93_9TELE</name>
<keyword evidence="7" id="KW-0013">ADP-ribosylation</keyword>
<dbReference type="GO" id="GO:0005730">
    <property type="term" value="C:nucleolus"/>
    <property type="evidence" value="ECO:0007669"/>
    <property type="project" value="TreeGrafter"/>
</dbReference>
<dbReference type="GO" id="GO:0016779">
    <property type="term" value="F:nucleotidyltransferase activity"/>
    <property type="evidence" value="ECO:0007669"/>
    <property type="project" value="UniProtKB-KW"/>
</dbReference>
<dbReference type="Gene3D" id="3.90.228.10">
    <property type="match status" value="1"/>
</dbReference>
<dbReference type="GO" id="GO:0003950">
    <property type="term" value="F:NAD+ poly-ADP-ribosyltransferase activity"/>
    <property type="evidence" value="ECO:0007669"/>
    <property type="project" value="UniProtKB-UniRule"/>
</dbReference>
<dbReference type="InterPro" id="IPR037197">
    <property type="entry name" value="WWE_dom_sf"/>
</dbReference>
<protein>
    <recommendedName>
        <fullName evidence="13">Poly [ADP-ribose] polymerase</fullName>
        <shortName evidence="13">PARP</shortName>
        <ecNumber evidence="13">2.4.2.-</ecNumber>
    </recommendedName>
</protein>
<evidence type="ECO:0000256" key="11">
    <source>
        <dbReference type="ARBA" id="ARBA00024347"/>
    </source>
</evidence>
<dbReference type="Ensembl" id="ENSXCOT00000026334.1">
    <property type="protein sequence ID" value="ENSXCOP00000026021.1"/>
    <property type="gene ID" value="ENSXCOG00000019444.1"/>
</dbReference>
<dbReference type="SUPFAM" id="SSF56399">
    <property type="entry name" value="ADP-ribosylation"/>
    <property type="match status" value="1"/>
</dbReference>
<evidence type="ECO:0000256" key="2">
    <source>
        <dbReference type="ARBA" id="ARBA00004906"/>
    </source>
</evidence>
<dbReference type="STRING" id="32473.ENSXCOP00000026021"/>
<dbReference type="GO" id="GO:0016567">
    <property type="term" value="P:protein ubiquitination"/>
    <property type="evidence" value="ECO:0007669"/>
    <property type="project" value="UniProtKB-UniPathway"/>
</dbReference>
<dbReference type="UniPathway" id="UPA00143"/>
<evidence type="ECO:0000256" key="4">
    <source>
        <dbReference type="ARBA" id="ARBA00022679"/>
    </source>
</evidence>
<dbReference type="EC" id="2.4.2.-" evidence="13"/>
<comment type="similarity">
    <text evidence="11">Belongs to the ARTD/PARP family.</text>
</comment>
<dbReference type="Pfam" id="PF00644">
    <property type="entry name" value="PARP"/>
    <property type="match status" value="1"/>
</dbReference>
<evidence type="ECO:0000256" key="1">
    <source>
        <dbReference type="ARBA" id="ARBA00004123"/>
    </source>
</evidence>
<dbReference type="InterPro" id="IPR018123">
    <property type="entry name" value="WWE-dom_subgr"/>
</dbReference>
<feature type="domain" description="PARP catalytic" evidence="15">
    <location>
        <begin position="243"/>
        <end position="474"/>
    </location>
</feature>
<dbReference type="SUPFAM" id="SSF117839">
    <property type="entry name" value="WWE domain"/>
    <property type="match status" value="1"/>
</dbReference>
<evidence type="ECO:0000256" key="5">
    <source>
        <dbReference type="ARBA" id="ARBA00022695"/>
    </source>
</evidence>
<comment type="catalytic activity">
    <reaction evidence="12">
        <text>NAD(+) + (ADP-D-ribosyl)n-acceptor = nicotinamide + (ADP-D-ribosyl)n+1-acceptor + H(+).</text>
        <dbReference type="EC" id="2.4.2.30"/>
    </reaction>
</comment>
<dbReference type="GO" id="GO:0006302">
    <property type="term" value="P:double-strand break repair"/>
    <property type="evidence" value="ECO:0007669"/>
    <property type="project" value="TreeGrafter"/>
</dbReference>
<dbReference type="FunFam" id="3.90.228.10:FF:000002">
    <property type="entry name" value="Poly [ADP-ribose] polymerase"/>
    <property type="match status" value="1"/>
</dbReference>
<dbReference type="AlphaFoldDB" id="A0A3B5MR93"/>
<dbReference type="Proteomes" id="UP000261380">
    <property type="component" value="Unplaced"/>
</dbReference>
<dbReference type="PANTHER" id="PTHR10459">
    <property type="entry name" value="DNA LIGASE"/>
    <property type="match status" value="1"/>
</dbReference>
<comment type="pathway">
    <text evidence="2">Protein modification; protein ubiquitination.</text>
</comment>
<dbReference type="Pfam" id="PF02825">
    <property type="entry name" value="WWE"/>
    <property type="match status" value="1"/>
</dbReference>
<accession>A0A3B5MR93</accession>
<dbReference type="SMART" id="SM00678">
    <property type="entry name" value="WWE"/>
    <property type="match status" value="1"/>
</dbReference>
<dbReference type="GO" id="GO:0008270">
    <property type="term" value="F:zinc ion binding"/>
    <property type="evidence" value="ECO:0007669"/>
    <property type="project" value="InterPro"/>
</dbReference>